<protein>
    <submittedName>
        <fullName evidence="3">Uncharacterized protein</fullName>
    </submittedName>
</protein>
<feature type="region of interest" description="Disordered" evidence="1">
    <location>
        <begin position="324"/>
        <end position="363"/>
    </location>
</feature>
<evidence type="ECO:0000256" key="2">
    <source>
        <dbReference type="SAM" id="Phobius"/>
    </source>
</evidence>
<sequence length="830" mass="90309">MYAGVNSAAEITTSGATLDNDCSPDIPEWKKILIMKKRAGNSATVADEYTRRNLDSSAGSVNIASRNGGCSNTCDNLAAGGSNNKFGRSAKVVEQDFHETSPPKTVTIGNINVELRSVKLTPENQRSFSEISKSDRGSSGDFHSQEFNNGDCQDLQYGPGIVDRLRARFLNLGVKQQTKPVVRRFSSLENLPGSNAGPYRVNARGFRQNGFKTGAGNVKKAQSMETLICSTPEQQIFASSRRPNARYVGGVKGRILKNISPISVLTDENDEPKEKSPSPAVSPRLFTKLIRRWDYNRSVSAPNINEDELPKPDTVKHVKKIFESPPPAVNCSEKPSSHSGGARFRKIPGTTTTPTSTCSNGAIIGSARPPVKKQDVVDEDCLDAKISAKELPELPNLNTPSVKKEELLLSPEREVAKCDDYKINKGGCSPVLGDNLSANRSHDTLLAQVNIPSSNGSHQDLIDISQLVDSFESEEETVTLESSPKVTPEQLPPVEGDKHTEVLSQGSPVSEVELLEEDEDLPTGVSSTADEGMVVAGGESFPKKGGSTWQKAPPATTSVVFDFRGKDVKPNISLNPAPFGCRPAKVSRSSKRSGSPPRSGINGIDPKNYIVDEELRNGDDDEDWDEMDIGADLPVVSGIVFSGENVKVGRGALLEKRNKKLSIQFDDRATSTFEYPSENASPSPREETESWADSSFNPATAMGSASNSRLGLSNYTPQVLSSNNEFELGVSQSNHRPTSLPEKCQTDEEVVAIDFPTMGISFFFFLNSIQNIAVLRIVAVTLLIARVFKKLSSLHHVVELPWIFVYSTGSVFLSWKLLYVVFRLITFCCI</sequence>
<dbReference type="AlphaFoldDB" id="A0A8X6XK17"/>
<feature type="compositionally biased region" description="Polar residues" evidence="1">
    <location>
        <begin position="672"/>
        <end position="682"/>
    </location>
</feature>
<feature type="region of interest" description="Disordered" evidence="1">
    <location>
        <begin position="477"/>
        <end position="501"/>
    </location>
</feature>
<evidence type="ECO:0000313" key="4">
    <source>
        <dbReference type="Proteomes" id="UP000886998"/>
    </source>
</evidence>
<comment type="caution">
    <text evidence="3">The sequence shown here is derived from an EMBL/GenBank/DDBJ whole genome shotgun (WGS) entry which is preliminary data.</text>
</comment>
<feature type="transmembrane region" description="Helical" evidence="2">
    <location>
        <begin position="762"/>
        <end position="788"/>
    </location>
</feature>
<organism evidence="3 4">
    <name type="scientific">Trichonephila inaurata madagascariensis</name>
    <dbReference type="NCBI Taxonomy" id="2747483"/>
    <lineage>
        <taxon>Eukaryota</taxon>
        <taxon>Metazoa</taxon>
        <taxon>Ecdysozoa</taxon>
        <taxon>Arthropoda</taxon>
        <taxon>Chelicerata</taxon>
        <taxon>Arachnida</taxon>
        <taxon>Araneae</taxon>
        <taxon>Araneomorphae</taxon>
        <taxon>Entelegynae</taxon>
        <taxon>Araneoidea</taxon>
        <taxon>Nephilidae</taxon>
        <taxon>Trichonephila</taxon>
        <taxon>Trichonephila inaurata</taxon>
    </lineage>
</organism>
<keyword evidence="2" id="KW-0812">Transmembrane</keyword>
<feature type="region of interest" description="Disordered" evidence="1">
    <location>
        <begin position="574"/>
        <end position="607"/>
    </location>
</feature>
<dbReference type="OrthoDB" id="6517071at2759"/>
<keyword evidence="2" id="KW-0472">Membrane</keyword>
<keyword evidence="4" id="KW-1185">Reference proteome</keyword>
<feature type="region of interest" description="Disordered" evidence="1">
    <location>
        <begin position="672"/>
        <end position="698"/>
    </location>
</feature>
<accession>A0A8X6XK17</accession>
<evidence type="ECO:0000313" key="3">
    <source>
        <dbReference type="EMBL" id="GFY54040.1"/>
    </source>
</evidence>
<proteinExistence type="predicted"/>
<dbReference type="Proteomes" id="UP000886998">
    <property type="component" value="Unassembled WGS sequence"/>
</dbReference>
<dbReference type="EMBL" id="BMAV01009632">
    <property type="protein sequence ID" value="GFY54040.1"/>
    <property type="molecule type" value="Genomic_DNA"/>
</dbReference>
<reference evidence="3" key="1">
    <citation type="submission" date="2020-08" db="EMBL/GenBank/DDBJ databases">
        <title>Multicomponent nature underlies the extraordinary mechanical properties of spider dragline silk.</title>
        <authorList>
            <person name="Kono N."/>
            <person name="Nakamura H."/>
            <person name="Mori M."/>
            <person name="Yoshida Y."/>
            <person name="Ohtoshi R."/>
            <person name="Malay A.D."/>
            <person name="Moran D.A.P."/>
            <person name="Tomita M."/>
            <person name="Numata K."/>
            <person name="Arakawa K."/>
        </authorList>
    </citation>
    <scope>NUCLEOTIDE SEQUENCE</scope>
</reference>
<evidence type="ECO:0000256" key="1">
    <source>
        <dbReference type="SAM" id="MobiDB-lite"/>
    </source>
</evidence>
<keyword evidence="2" id="KW-1133">Transmembrane helix</keyword>
<name>A0A8X6XK17_9ARAC</name>
<gene>
    <name evidence="3" type="primary">AVEN_63139_1</name>
    <name evidence="3" type="ORF">TNIN_175281</name>
</gene>
<feature type="transmembrane region" description="Helical" evidence="2">
    <location>
        <begin position="800"/>
        <end position="822"/>
    </location>
</feature>